<evidence type="ECO:0000259" key="5">
    <source>
        <dbReference type="Pfam" id="PF12460"/>
    </source>
</evidence>
<proteinExistence type="inferred from homology"/>
<dbReference type="Pfam" id="PF12460">
    <property type="entry name" value="MMS19_C"/>
    <property type="match status" value="2"/>
</dbReference>
<keyword evidence="4" id="KW-0227">DNA damage</keyword>
<comment type="subcellular location">
    <subcellularLocation>
        <location evidence="4">Cytoplasm</location>
        <location evidence="4">Cytoskeleton</location>
        <location evidence="4">Spindle</location>
    </subcellularLocation>
    <subcellularLocation>
        <location evidence="1 4">Nucleus</location>
    </subcellularLocation>
</comment>
<evidence type="ECO:0000313" key="8">
    <source>
        <dbReference type="Proteomes" id="UP000053268"/>
    </source>
</evidence>
<dbReference type="PANTHER" id="PTHR12891:SF0">
    <property type="entry name" value="MMS19 NUCLEOTIDE EXCISION REPAIR PROTEIN HOMOLOG"/>
    <property type="match status" value="1"/>
</dbReference>
<dbReference type="InterPro" id="IPR039920">
    <property type="entry name" value="MMS19"/>
</dbReference>
<dbReference type="Proteomes" id="UP000053268">
    <property type="component" value="Unassembled WGS sequence"/>
</dbReference>
<reference evidence="7 8" key="1">
    <citation type="journal article" date="2015" name="Nat. Commun.">
        <title>Outbred genome sequencing and CRISPR/Cas9 gene editing in butterflies.</title>
        <authorList>
            <person name="Li X."/>
            <person name="Fan D."/>
            <person name="Zhang W."/>
            <person name="Liu G."/>
            <person name="Zhang L."/>
            <person name="Zhao L."/>
            <person name="Fang X."/>
            <person name="Chen L."/>
            <person name="Dong Y."/>
            <person name="Chen Y."/>
            <person name="Ding Y."/>
            <person name="Zhao R."/>
            <person name="Feng M."/>
            <person name="Zhu Y."/>
            <person name="Feng Y."/>
            <person name="Jiang X."/>
            <person name="Zhu D."/>
            <person name="Xiang H."/>
            <person name="Feng X."/>
            <person name="Li S."/>
            <person name="Wang J."/>
            <person name="Zhang G."/>
            <person name="Kronforst M.R."/>
            <person name="Wang W."/>
        </authorList>
    </citation>
    <scope>NUCLEOTIDE SEQUENCE [LARGE SCALE GENOMIC DNA]</scope>
    <source>
        <strain evidence="7">Ya'a_city_454_Px</strain>
        <tissue evidence="7">Whole body</tissue>
    </source>
</reference>
<evidence type="ECO:0000256" key="4">
    <source>
        <dbReference type="RuleBase" id="RU367072"/>
    </source>
</evidence>
<keyword evidence="4" id="KW-0234">DNA repair</keyword>
<dbReference type="GO" id="GO:0005634">
    <property type="term" value="C:nucleus"/>
    <property type="evidence" value="ECO:0007669"/>
    <property type="project" value="UniProtKB-SubCell"/>
</dbReference>
<comment type="function">
    <text evidence="4">Key component of the cytosolic iron-sulfur protein assembly (CIA) complex, a multiprotein complex that mediates the incorporation of iron-sulfur cluster into apoproteins specifically involved in DNA metabolism and genomic integrity. In the CIA complex, MMS19 acts as an adapter between early-acting CIA components and a subset of cellular target iron-sulfur proteins.</text>
</comment>
<protein>
    <recommendedName>
        <fullName evidence="4">MMS19 nucleotide excision repair protein</fullName>
    </recommendedName>
</protein>
<keyword evidence="4" id="KW-0206">Cytoskeleton</keyword>
<dbReference type="EMBL" id="KQ459595">
    <property type="protein sequence ID" value="KPI95847.1"/>
    <property type="molecule type" value="Genomic_DNA"/>
</dbReference>
<dbReference type="InterPro" id="IPR016024">
    <property type="entry name" value="ARM-type_fold"/>
</dbReference>
<dbReference type="Pfam" id="PF14500">
    <property type="entry name" value="MMS19_N"/>
    <property type="match status" value="1"/>
</dbReference>
<organism evidence="7 8">
    <name type="scientific">Papilio xuthus</name>
    <name type="common">Asian swallowtail butterfly</name>
    <dbReference type="NCBI Taxonomy" id="66420"/>
    <lineage>
        <taxon>Eukaryota</taxon>
        <taxon>Metazoa</taxon>
        <taxon>Ecdysozoa</taxon>
        <taxon>Arthropoda</taxon>
        <taxon>Hexapoda</taxon>
        <taxon>Insecta</taxon>
        <taxon>Pterygota</taxon>
        <taxon>Neoptera</taxon>
        <taxon>Endopterygota</taxon>
        <taxon>Lepidoptera</taxon>
        <taxon>Glossata</taxon>
        <taxon>Ditrysia</taxon>
        <taxon>Papilionoidea</taxon>
        <taxon>Papilionidae</taxon>
        <taxon>Papilioninae</taxon>
        <taxon>Papilio</taxon>
    </lineage>
</organism>
<feature type="domain" description="MMS19 C-terminal" evidence="5">
    <location>
        <begin position="852"/>
        <end position="992"/>
    </location>
</feature>
<sequence>MESIWFKPEFSNEIIQNPDILDQTQNVITDIISGRIEITTLVENMAGVLTSKEVDNREKGMRFFTKILMELPQDYLSDIQIKFISKFYVDRLKDNHKIIPTVLEGYLAVIDMKNYNMQNCGEFFTTLFREVPCQSQVRQDRYHIYLTVQKLLERDVNYIKTLGPDFVYGVISSIEGERDPRNLLFLFNFIPIFLKHVPLGHLTEEMFDVISCYYPIDFHPSPNDPAAVTRQDLASALIPCLCAVPEFAEHCLVLLVEKLDSSLRVAKIDSLKLLAESCKTFTTESYKPFLKTLWSSIHREITHKTDNELKMAAHEALSALVSKLATTVNTDQEFENFVKGIIISIQTALAGSTTASQFSQSSKILLTTANASKESCYLVVKCMVPAISAYYEFKTSSKLQIASIEFLGDLYDLAKHWNVLQDLNENIDVIVQLCLLAVSQTTSNYQIAGFRTIIKMADVIKSNLILPFVEVLTYNVQHSQDSELLKISVEAIHAIATYNPEMIMNLVVKGKCDLNNLTEDKINLQKRLNLLSNLASIDDFTKLIIEEMLKIITENEESAPKVIEALNEAISDTTLYTEEKITEIESDHGLIDSVINWLLREIKLGTCEESYNHGFTLIANTISSLPSDKQHQILLKYTNELIDLCKTNDLNFLVIESLYLSIHENLYDLVIKDIMTLSLRLSLNSDNDTVRLKACVLVAHFLNKVEHGQKFDFLYELLKDYLSSCRRDDLSLCPRLIQLYAWITKALVMRSSGQFLFWLEKILVSITNEDYAKEGAEAIRLIVTDFQEYLSRRQHCRITPFYKQRMFQSFSNLTGKLDLLNSEVKEYYLLSWAYILEKTPKSVLNNHPNRILVSITNEDYAKEGAEAIRLIVTDFQEYLSRRQHCRITPFYKQRMFQSFSNLTGKLDLLNSEVKEYYLLSWAYILEKTPKSVLNNHPNRVSCLVIDGLEYDNKELLQVMLDVLCHYVQAKHVTVADSLQTILPRLIKLSTYVKSMMYVSSFENERRALAKLRVGSEPFGGDV</sequence>
<evidence type="ECO:0000256" key="3">
    <source>
        <dbReference type="ARBA" id="ARBA00023242"/>
    </source>
</evidence>
<gene>
    <name evidence="7" type="ORF">RR46_11560</name>
</gene>
<keyword evidence="3 4" id="KW-0539">Nucleus</keyword>
<name>A0A194PRB1_PAPXU</name>
<dbReference type="InterPro" id="IPR029240">
    <property type="entry name" value="MMS19_N"/>
</dbReference>
<keyword evidence="2" id="KW-0677">Repeat</keyword>
<evidence type="ECO:0000256" key="2">
    <source>
        <dbReference type="ARBA" id="ARBA00022737"/>
    </source>
</evidence>
<dbReference type="AlphaFoldDB" id="A0A194PRB1"/>
<dbReference type="GO" id="GO:0016226">
    <property type="term" value="P:iron-sulfur cluster assembly"/>
    <property type="evidence" value="ECO:0007669"/>
    <property type="project" value="UniProtKB-UniRule"/>
</dbReference>
<dbReference type="PANTHER" id="PTHR12891">
    <property type="entry name" value="DNA REPAIR/TRANSCRIPTION PROTEIN MET18/MMS19"/>
    <property type="match status" value="1"/>
</dbReference>
<keyword evidence="4" id="KW-0963">Cytoplasm</keyword>
<feature type="domain" description="MMS19 N-terminal" evidence="6">
    <location>
        <begin position="42"/>
        <end position="303"/>
    </location>
</feature>
<keyword evidence="8" id="KW-1185">Reference proteome</keyword>
<dbReference type="GO" id="GO:0051604">
    <property type="term" value="P:protein maturation"/>
    <property type="evidence" value="ECO:0007669"/>
    <property type="project" value="UniProtKB-UniRule"/>
</dbReference>
<accession>A0A194PRB1</accession>
<dbReference type="GO" id="GO:0006281">
    <property type="term" value="P:DNA repair"/>
    <property type="evidence" value="ECO:0007669"/>
    <property type="project" value="UniProtKB-UniRule"/>
</dbReference>
<dbReference type="GO" id="GO:0005819">
    <property type="term" value="C:spindle"/>
    <property type="evidence" value="ECO:0007669"/>
    <property type="project" value="UniProtKB-SubCell"/>
</dbReference>
<evidence type="ECO:0000259" key="6">
    <source>
        <dbReference type="Pfam" id="PF14500"/>
    </source>
</evidence>
<feature type="domain" description="MMS19 C-terminal" evidence="5">
    <location>
        <begin position="526"/>
        <end position="847"/>
    </location>
</feature>
<comment type="subunit">
    <text evidence="4">Component of the CIA complex.</text>
</comment>
<dbReference type="SUPFAM" id="SSF48371">
    <property type="entry name" value="ARM repeat"/>
    <property type="match status" value="2"/>
</dbReference>
<evidence type="ECO:0000256" key="1">
    <source>
        <dbReference type="ARBA" id="ARBA00004123"/>
    </source>
</evidence>
<dbReference type="InterPro" id="IPR024687">
    <property type="entry name" value="MMS19_C"/>
</dbReference>
<dbReference type="GO" id="GO:0097361">
    <property type="term" value="C:cytosolic [4Fe-4S] assembly targeting complex"/>
    <property type="evidence" value="ECO:0007669"/>
    <property type="project" value="UniProtKB-UniRule"/>
</dbReference>
<evidence type="ECO:0000313" key="7">
    <source>
        <dbReference type="EMBL" id="KPI95847.1"/>
    </source>
</evidence>
<dbReference type="STRING" id="66420.A0A194PRB1"/>
<comment type="similarity">
    <text evidence="4">Belongs to the MET18/MMS19 family.</text>
</comment>